<reference evidence="1" key="1">
    <citation type="submission" date="2022-07" db="EMBL/GenBank/DDBJ databases">
        <title>Phylogenomic reconstructions and comparative analyses of Kickxellomycotina fungi.</title>
        <authorList>
            <person name="Reynolds N.K."/>
            <person name="Stajich J.E."/>
            <person name="Barry K."/>
            <person name="Grigoriev I.V."/>
            <person name="Crous P."/>
            <person name="Smith M.E."/>
        </authorList>
    </citation>
    <scope>NUCLEOTIDE SEQUENCE</scope>
    <source>
        <strain evidence="1">BCRC 34780</strain>
    </source>
</reference>
<protein>
    <submittedName>
        <fullName evidence="1">Inorganic pyrophosphatase</fullName>
        <ecNumber evidence="1">3.6.1.1</ecNumber>
    </submittedName>
</protein>
<accession>A0ACC1KTN4</accession>
<sequence length="271" mass="29406">MPLLCALGTRAGALSRQLLRGRSHERRLHSGITTTLLGGAHGAAPQRYFARDGTPISPWHDVPLAAGSGGSAGEYHMVCEIPRWTNAKLEIDTAAPLNPIVHDTKDGRLRHVANVFPYKGYIWNYGALPQTFEDPHTTDRETGFAGDGDPIDVLEVGSALCAEGSVHRVKVLAVLALIDGAETDWKVLAIRADDPLAPQLNDVDDLERHMPGLVAATVDWFTHYKAPDGKPPNRWAFDGRPRDAAYARGVIAAAHEAWKRLVRAPTGELAL</sequence>
<dbReference type="Proteomes" id="UP001140087">
    <property type="component" value="Unassembled WGS sequence"/>
</dbReference>
<gene>
    <name evidence="1" type="primary">IPP1_2</name>
    <name evidence="1" type="ORF">H4R21_005320</name>
</gene>
<dbReference type="EMBL" id="JANBUN010002343">
    <property type="protein sequence ID" value="KAJ2794895.1"/>
    <property type="molecule type" value="Genomic_DNA"/>
</dbReference>
<evidence type="ECO:0000313" key="2">
    <source>
        <dbReference type="Proteomes" id="UP001140087"/>
    </source>
</evidence>
<organism evidence="1 2">
    <name type="scientific">Coemansia helicoidea</name>
    <dbReference type="NCBI Taxonomy" id="1286919"/>
    <lineage>
        <taxon>Eukaryota</taxon>
        <taxon>Fungi</taxon>
        <taxon>Fungi incertae sedis</taxon>
        <taxon>Zoopagomycota</taxon>
        <taxon>Kickxellomycotina</taxon>
        <taxon>Kickxellomycetes</taxon>
        <taxon>Kickxellales</taxon>
        <taxon>Kickxellaceae</taxon>
        <taxon>Coemansia</taxon>
    </lineage>
</organism>
<proteinExistence type="predicted"/>
<comment type="caution">
    <text evidence="1">The sequence shown here is derived from an EMBL/GenBank/DDBJ whole genome shotgun (WGS) entry which is preliminary data.</text>
</comment>
<keyword evidence="2" id="KW-1185">Reference proteome</keyword>
<keyword evidence="1" id="KW-0378">Hydrolase</keyword>
<dbReference type="EC" id="3.6.1.1" evidence="1"/>
<name>A0ACC1KTN4_9FUNG</name>
<evidence type="ECO:0000313" key="1">
    <source>
        <dbReference type="EMBL" id="KAJ2794895.1"/>
    </source>
</evidence>